<keyword evidence="7" id="KW-1185">Reference proteome</keyword>
<gene>
    <name evidence="6" type="ORF">ACFO1V_02510</name>
</gene>
<dbReference type="InterPro" id="IPR003953">
    <property type="entry name" value="FAD-dep_OxRdtase_2_FAD-bd"/>
</dbReference>
<evidence type="ECO:0000313" key="6">
    <source>
        <dbReference type="EMBL" id="MFC4624105.1"/>
    </source>
</evidence>
<evidence type="ECO:0000313" key="7">
    <source>
        <dbReference type="Proteomes" id="UP001596042"/>
    </source>
</evidence>
<dbReference type="SUPFAM" id="SSF51905">
    <property type="entry name" value="FAD/NAD(P)-binding domain"/>
    <property type="match status" value="1"/>
</dbReference>
<evidence type="ECO:0000256" key="1">
    <source>
        <dbReference type="ARBA" id="ARBA00001974"/>
    </source>
</evidence>
<dbReference type="Gene3D" id="3.50.50.60">
    <property type="entry name" value="FAD/NAD(P)-binding domain"/>
    <property type="match status" value="1"/>
</dbReference>
<keyword evidence="3" id="KW-0274">FAD</keyword>
<feature type="domain" description="FAD-dependent oxidoreductase 2 FAD-binding" evidence="5">
    <location>
        <begin position="302"/>
        <end position="464"/>
    </location>
</feature>
<reference evidence="7" key="1">
    <citation type="journal article" date="2019" name="Int. J. Syst. Evol. Microbiol.">
        <title>The Global Catalogue of Microorganisms (GCM) 10K type strain sequencing project: providing services to taxonomists for standard genome sequencing and annotation.</title>
        <authorList>
            <consortium name="The Broad Institute Genomics Platform"/>
            <consortium name="The Broad Institute Genome Sequencing Center for Infectious Disease"/>
            <person name="Wu L."/>
            <person name="Ma J."/>
        </authorList>
    </citation>
    <scope>NUCLEOTIDE SEQUENCE [LARGE SCALE GENOMIC DNA]</scope>
    <source>
        <strain evidence="7">CGMCC 1.15731</strain>
    </source>
</reference>
<dbReference type="Gene3D" id="3.90.700.10">
    <property type="entry name" value="Succinate dehydrogenase/fumarate reductase flavoprotein, catalytic domain"/>
    <property type="match status" value="1"/>
</dbReference>
<dbReference type="PRINTS" id="PR00411">
    <property type="entry name" value="PNDRDTASEI"/>
</dbReference>
<comment type="cofactor">
    <cofactor evidence="1">
        <name>FAD</name>
        <dbReference type="ChEBI" id="CHEBI:57692"/>
    </cofactor>
</comment>
<dbReference type="SUPFAM" id="SSF56425">
    <property type="entry name" value="Succinate dehydrogenase/fumarate reductase flavoprotein, catalytic domain"/>
    <property type="match status" value="1"/>
</dbReference>
<dbReference type="Pfam" id="PF00890">
    <property type="entry name" value="FAD_binding_2"/>
    <property type="match status" value="2"/>
</dbReference>
<dbReference type="InterPro" id="IPR036188">
    <property type="entry name" value="FAD/NAD-bd_sf"/>
</dbReference>
<sequence length="495" mass="54281">MNTSPKVPDADIIVVGGGGSGLTAAIFARKAGASVILLEKHTEVRGSTGLSIGSITATGTRLQKKAGIVDNPQWHFEDMPKFAPELAKDDNEELRRILVENVADSVAWLESLGVTFYGPMPEPPHRLPRMHNILPNSRAYIYFLEREARRVGVDIRVNSEVKDLVLEGERVIGVELKNGGKVLRARKAVILASGDYSSSPEWKGRFNPPVRDIDGVNTTNTGDGQRMGEALGAEIKYGQVVYGPNLRFMPPPKPNFLQKLPPWPWFTRLMRWSLNTMPSWILRPFILSFVTTYLSPEPTMFREGAILVNREGRRFADELDKPNYAFGQQPGKQAFIVFDDEVARKFSAWPYFISTAPGVAYAYLPDYKRTRPDLYSTAPTIAGLAEKIGVPAATLEAEIRKHDAEARAAGRPSVRKGPFHALGPVKSWIILTDGGLTVNTRHQVIRADGSVVPGLYAAGSAGQGGLLLEGHGHHLAWAFTSGRLAAQSAVKNEKA</sequence>
<dbReference type="Proteomes" id="UP001596042">
    <property type="component" value="Unassembled WGS sequence"/>
</dbReference>
<proteinExistence type="predicted"/>
<accession>A0ABV9H3P9</accession>
<evidence type="ECO:0000256" key="2">
    <source>
        <dbReference type="ARBA" id="ARBA00022630"/>
    </source>
</evidence>
<name>A0ABV9H3P9_9HYPH</name>
<protein>
    <submittedName>
        <fullName evidence="6">FAD-dependent oxidoreductase</fullName>
    </submittedName>
</protein>
<dbReference type="PANTHER" id="PTHR43400:SF7">
    <property type="entry name" value="FAD-DEPENDENT OXIDOREDUCTASE 2 FAD BINDING DOMAIN-CONTAINING PROTEIN"/>
    <property type="match status" value="1"/>
</dbReference>
<dbReference type="InterPro" id="IPR027477">
    <property type="entry name" value="Succ_DH/fumarate_Rdtase_cat_sf"/>
</dbReference>
<evidence type="ECO:0000256" key="4">
    <source>
        <dbReference type="ARBA" id="ARBA00023002"/>
    </source>
</evidence>
<keyword evidence="4" id="KW-0560">Oxidoreductase</keyword>
<evidence type="ECO:0000256" key="3">
    <source>
        <dbReference type="ARBA" id="ARBA00022827"/>
    </source>
</evidence>
<dbReference type="PANTHER" id="PTHR43400">
    <property type="entry name" value="FUMARATE REDUCTASE"/>
    <property type="match status" value="1"/>
</dbReference>
<comment type="caution">
    <text evidence="6">The sequence shown here is derived from an EMBL/GenBank/DDBJ whole genome shotgun (WGS) entry which is preliminary data.</text>
</comment>
<evidence type="ECO:0000259" key="5">
    <source>
        <dbReference type="Pfam" id="PF00890"/>
    </source>
</evidence>
<dbReference type="EMBL" id="JBHSEL010000029">
    <property type="protein sequence ID" value="MFC4624105.1"/>
    <property type="molecule type" value="Genomic_DNA"/>
</dbReference>
<keyword evidence="2" id="KW-0285">Flavoprotein</keyword>
<dbReference type="InterPro" id="IPR050315">
    <property type="entry name" value="FAD-oxidoreductase_2"/>
</dbReference>
<dbReference type="RefSeq" id="WP_374834218.1">
    <property type="nucleotide sequence ID" value="NZ_JBHEEZ010000043.1"/>
</dbReference>
<feature type="domain" description="FAD-dependent oxidoreductase 2 FAD-binding" evidence="5">
    <location>
        <begin position="11"/>
        <end position="236"/>
    </location>
</feature>
<organism evidence="6 7">
    <name type="scientific">Daeguia caeni</name>
    <dbReference type="NCBI Taxonomy" id="439612"/>
    <lineage>
        <taxon>Bacteria</taxon>
        <taxon>Pseudomonadati</taxon>
        <taxon>Pseudomonadota</taxon>
        <taxon>Alphaproteobacteria</taxon>
        <taxon>Hyphomicrobiales</taxon>
        <taxon>Brucellaceae</taxon>
        <taxon>Daeguia</taxon>
    </lineage>
</organism>